<reference evidence="3" key="1">
    <citation type="submission" date="2016-10" db="EMBL/GenBank/DDBJ databases">
        <authorList>
            <person name="Varghese N."/>
            <person name="Submissions S."/>
        </authorList>
    </citation>
    <scope>NUCLEOTIDE SEQUENCE [LARGE SCALE GENOMIC DNA]</scope>
    <source>
        <strain evidence="3">DSM 18610</strain>
    </source>
</reference>
<organism evidence="2 3">
    <name type="scientific">Pedobacter rhizosphaerae</name>
    <dbReference type="NCBI Taxonomy" id="390241"/>
    <lineage>
        <taxon>Bacteria</taxon>
        <taxon>Pseudomonadati</taxon>
        <taxon>Bacteroidota</taxon>
        <taxon>Sphingobacteriia</taxon>
        <taxon>Sphingobacteriales</taxon>
        <taxon>Sphingobacteriaceae</taxon>
        <taxon>Pedobacter</taxon>
    </lineage>
</organism>
<feature type="transmembrane region" description="Helical" evidence="1">
    <location>
        <begin position="87"/>
        <end position="105"/>
    </location>
</feature>
<feature type="transmembrane region" description="Helical" evidence="1">
    <location>
        <begin position="385"/>
        <end position="400"/>
    </location>
</feature>
<dbReference type="EMBL" id="FOGG01000007">
    <property type="protein sequence ID" value="SER30141.1"/>
    <property type="molecule type" value="Genomic_DNA"/>
</dbReference>
<evidence type="ECO:0000313" key="2">
    <source>
        <dbReference type="EMBL" id="SER30141.1"/>
    </source>
</evidence>
<accession>A0A1H9N2U6</accession>
<protein>
    <submittedName>
        <fullName evidence="2">Uncharacterized protein</fullName>
    </submittedName>
</protein>
<keyword evidence="1" id="KW-0472">Membrane</keyword>
<proteinExistence type="predicted"/>
<keyword evidence="1" id="KW-1133">Transmembrane helix</keyword>
<sequence>MTNFNYLLTFTAIIVVIEFYSEIHLRNYGSITERLYHLFGWKALFNIFKLSLLFAISYVSFGLFNLFGFLSKEFIRSNIIDLNDGPLYLYLIVPFCVSIVIILFNSAELFQTFRTISTSNKQLDSFITNITYIIFRLISFILTFFIFRNILKYIIELDNYFSANNQSLLDWLNVTKDGQDNYNKGVYFSLILTTLIFIFFNNAFIKKNSDTWDYRKIKMVFFKYFFITIILCIGLFFGFFSIFNGIFNILNSSFSEWFSKDNLLGIFPIRISSLLIIIYLSTYIYKQVLHGRIAHFIVLGFLPLRQIKEYDRFMIFEDRETLFFTQISFYILNIALAELFIILGYKSIYLSLLNFSILFILDDFKIISEYSKNLRSVLRNHFNRIWLFNLIMFIASVILLFHKNHILLLCVYIILTLILTYYYLRNARAINFERQ</sequence>
<name>A0A1H9N2U6_9SPHI</name>
<feature type="transmembrane region" description="Helical" evidence="1">
    <location>
        <begin position="322"/>
        <end position="342"/>
    </location>
</feature>
<feature type="transmembrane region" description="Helical" evidence="1">
    <location>
        <begin position="44"/>
        <end position="67"/>
    </location>
</feature>
<dbReference type="AlphaFoldDB" id="A0A1H9N2U6"/>
<feature type="transmembrane region" description="Helical" evidence="1">
    <location>
        <begin position="406"/>
        <end position="424"/>
    </location>
</feature>
<gene>
    <name evidence="2" type="ORF">SAMN04488023_1076</name>
</gene>
<evidence type="ECO:0000256" key="1">
    <source>
        <dbReference type="SAM" id="Phobius"/>
    </source>
</evidence>
<feature type="transmembrane region" description="Helical" evidence="1">
    <location>
        <begin position="186"/>
        <end position="204"/>
    </location>
</feature>
<dbReference type="Proteomes" id="UP000199572">
    <property type="component" value="Unassembled WGS sequence"/>
</dbReference>
<evidence type="ECO:0000313" key="3">
    <source>
        <dbReference type="Proteomes" id="UP000199572"/>
    </source>
</evidence>
<keyword evidence="3" id="KW-1185">Reference proteome</keyword>
<feature type="transmembrane region" description="Helical" evidence="1">
    <location>
        <begin position="263"/>
        <end position="285"/>
    </location>
</feature>
<feature type="transmembrane region" description="Helical" evidence="1">
    <location>
        <begin position="6"/>
        <end position="23"/>
    </location>
</feature>
<keyword evidence="1" id="KW-0812">Transmembrane</keyword>
<feature type="transmembrane region" description="Helical" evidence="1">
    <location>
        <begin position="224"/>
        <end position="243"/>
    </location>
</feature>
<feature type="transmembrane region" description="Helical" evidence="1">
    <location>
        <begin position="126"/>
        <end position="147"/>
    </location>
</feature>